<feature type="transmembrane region" description="Helical" evidence="2">
    <location>
        <begin position="212"/>
        <end position="240"/>
    </location>
</feature>
<sequence length="248" mass="25676">MKHTPVQNSSQSDETRDGHRSPAANQALLVALNDAEKDPSKPDHSLVRQWIPIVTFGEAVGFSIPAVVGIATAAAPAAVALPALVVAGAAEGAVLGLAQATALRRALPDLSRSRWVLSTAAAAAFAYTLGMAPSTWASPITHWPPIPTVAVVSLLAVAILLSIGTAQYSVLRTVTADAGHWIWITALAWLAGLAVFMGFATPLWHDGQSAPLAIGIGLLGGLFMAATTSTLTGLGLRLILPLSILHRR</sequence>
<reference evidence="3 4" key="1">
    <citation type="submission" date="2024-10" db="EMBL/GenBank/DDBJ databases">
        <authorList>
            <person name="Riesco R."/>
        </authorList>
    </citation>
    <scope>NUCLEOTIDE SEQUENCE [LARGE SCALE GENOMIC DNA]</scope>
    <source>
        <strain evidence="3 4">NCIMB 15449</strain>
    </source>
</reference>
<feature type="transmembrane region" description="Helical" evidence="2">
    <location>
        <begin position="80"/>
        <end position="103"/>
    </location>
</feature>
<gene>
    <name evidence="3" type="ORF">ACHIPZ_25925</name>
</gene>
<keyword evidence="2" id="KW-0472">Membrane</keyword>
<feature type="region of interest" description="Disordered" evidence="1">
    <location>
        <begin position="1"/>
        <end position="23"/>
    </location>
</feature>
<evidence type="ECO:0000313" key="4">
    <source>
        <dbReference type="Proteomes" id="UP001609175"/>
    </source>
</evidence>
<name>A0ABW7JVL7_9NOCA</name>
<evidence type="ECO:0000313" key="3">
    <source>
        <dbReference type="EMBL" id="MFH5211612.1"/>
    </source>
</evidence>
<evidence type="ECO:0000256" key="2">
    <source>
        <dbReference type="SAM" id="Phobius"/>
    </source>
</evidence>
<feature type="compositionally biased region" description="Polar residues" evidence="1">
    <location>
        <begin position="1"/>
        <end position="12"/>
    </location>
</feature>
<dbReference type="EMBL" id="JBIMSO010000130">
    <property type="protein sequence ID" value="MFH5211612.1"/>
    <property type="molecule type" value="Genomic_DNA"/>
</dbReference>
<evidence type="ECO:0000256" key="1">
    <source>
        <dbReference type="SAM" id="MobiDB-lite"/>
    </source>
</evidence>
<proteinExistence type="predicted"/>
<keyword evidence="2" id="KW-1133">Transmembrane helix</keyword>
<feature type="transmembrane region" description="Helical" evidence="2">
    <location>
        <begin position="115"/>
        <end position="136"/>
    </location>
</feature>
<accession>A0ABW7JVL7</accession>
<organism evidence="3 4">
    <name type="scientific">Antrihabitans spumae</name>
    <dbReference type="NCBI Taxonomy" id="3373370"/>
    <lineage>
        <taxon>Bacteria</taxon>
        <taxon>Bacillati</taxon>
        <taxon>Actinomycetota</taxon>
        <taxon>Actinomycetes</taxon>
        <taxon>Mycobacteriales</taxon>
        <taxon>Nocardiaceae</taxon>
        <taxon>Antrihabitans</taxon>
    </lineage>
</organism>
<protein>
    <submittedName>
        <fullName evidence="3">Uncharacterized protein</fullName>
    </submittedName>
</protein>
<feature type="transmembrane region" description="Helical" evidence="2">
    <location>
        <begin position="50"/>
        <end position="74"/>
    </location>
</feature>
<comment type="caution">
    <text evidence="3">The sequence shown here is derived from an EMBL/GenBank/DDBJ whole genome shotgun (WGS) entry which is preliminary data.</text>
</comment>
<feature type="transmembrane region" description="Helical" evidence="2">
    <location>
        <begin position="148"/>
        <end position="169"/>
    </location>
</feature>
<feature type="transmembrane region" description="Helical" evidence="2">
    <location>
        <begin position="181"/>
        <end position="200"/>
    </location>
</feature>
<keyword evidence="2" id="KW-0812">Transmembrane</keyword>
<dbReference type="Proteomes" id="UP001609175">
    <property type="component" value="Unassembled WGS sequence"/>
</dbReference>